<reference evidence="10 11" key="1">
    <citation type="submission" date="2013-11" db="EMBL/GenBank/DDBJ databases">
        <title>Genome sequencing of Stegodyphus mimosarum.</title>
        <authorList>
            <person name="Bechsgaard J."/>
        </authorList>
    </citation>
    <scope>NUCLEOTIDE SEQUENCE [LARGE SCALE GENOMIC DNA]</scope>
</reference>
<evidence type="ECO:0000256" key="8">
    <source>
        <dbReference type="SAM" id="Phobius"/>
    </source>
</evidence>
<evidence type="ECO:0000259" key="9">
    <source>
        <dbReference type="PROSITE" id="PS50262"/>
    </source>
</evidence>
<dbReference type="SUPFAM" id="SSF81321">
    <property type="entry name" value="Family A G protein-coupled receptor-like"/>
    <property type="match status" value="1"/>
</dbReference>
<dbReference type="InterPro" id="IPR002131">
    <property type="entry name" value="Gphrmn_rcpt_fam"/>
</dbReference>
<dbReference type="InterPro" id="IPR000276">
    <property type="entry name" value="GPCR_Rhodpsn"/>
</dbReference>
<keyword evidence="5" id="KW-0677">Repeat</keyword>
<dbReference type="GO" id="GO:0008528">
    <property type="term" value="F:G protein-coupled peptide receptor activity"/>
    <property type="evidence" value="ECO:0007669"/>
    <property type="project" value="TreeGrafter"/>
</dbReference>
<dbReference type="GO" id="GO:0007189">
    <property type="term" value="P:adenylate cyclase-activating G protein-coupled receptor signaling pathway"/>
    <property type="evidence" value="ECO:0007669"/>
    <property type="project" value="TreeGrafter"/>
</dbReference>
<evidence type="ECO:0000256" key="4">
    <source>
        <dbReference type="ARBA" id="ARBA00022692"/>
    </source>
</evidence>
<evidence type="ECO:0000256" key="5">
    <source>
        <dbReference type="ARBA" id="ARBA00022737"/>
    </source>
</evidence>
<evidence type="ECO:0000313" key="10">
    <source>
        <dbReference type="EMBL" id="KFM72739.1"/>
    </source>
</evidence>
<keyword evidence="4 8" id="KW-0812">Transmembrane</keyword>
<name>A0A087U5V0_STEMI</name>
<feature type="transmembrane region" description="Helical" evidence="8">
    <location>
        <begin position="61"/>
        <end position="83"/>
    </location>
</feature>
<sequence>MGTYFNYAIDWQHGYGCQIAGFLTVFATELSIYTLTVISVERWYAITYAINLNKRLKMRRAANIMSIGWIFALTMAFLPLVNVNGYSRTSICLPMKNQQTEDVVYLMILLFTNSMAFLFIFFCYGNMYMTVIRHQSKATANDMAVAKRMAMLVITDFLCWAPVAFFATTAVAGYPLIDVTNSKILLVFFYPLNSCANPFLYAIFTTQYRRDFLILLKRCDCCNEWTRKKKDRRSSCNVPPLQFSSGTRYWNQNNSQSSQMSTDNSMKVLRPSDLSSQQDVFSTSGWEDQEVDDAIHLWKTVCHFRESISSDDSGQCCKNYSSSSHSTTHRGSPHPVKNRFVHLDIPAVISPDDGEFHTTKM</sequence>
<organism evidence="10 11">
    <name type="scientific">Stegodyphus mimosarum</name>
    <name type="common">African social velvet spider</name>
    <dbReference type="NCBI Taxonomy" id="407821"/>
    <lineage>
        <taxon>Eukaryota</taxon>
        <taxon>Metazoa</taxon>
        <taxon>Ecdysozoa</taxon>
        <taxon>Arthropoda</taxon>
        <taxon>Chelicerata</taxon>
        <taxon>Arachnida</taxon>
        <taxon>Araneae</taxon>
        <taxon>Araneomorphae</taxon>
        <taxon>Entelegynae</taxon>
        <taxon>Eresoidea</taxon>
        <taxon>Eresidae</taxon>
        <taxon>Stegodyphus</taxon>
    </lineage>
</organism>
<evidence type="ECO:0000256" key="1">
    <source>
        <dbReference type="ARBA" id="ARBA00004370"/>
    </source>
</evidence>
<dbReference type="PANTHER" id="PTHR24372:SF74">
    <property type="entry name" value="LP13728P"/>
    <property type="match status" value="1"/>
</dbReference>
<keyword evidence="6 8" id="KW-1133">Transmembrane helix</keyword>
<dbReference type="AlphaFoldDB" id="A0A087U5V0"/>
<dbReference type="PROSITE" id="PS50262">
    <property type="entry name" value="G_PROTEIN_RECEP_F1_2"/>
    <property type="match status" value="1"/>
</dbReference>
<dbReference type="PRINTS" id="PR00237">
    <property type="entry name" value="GPCRRHODOPSN"/>
</dbReference>
<feature type="transmembrane region" description="Helical" evidence="8">
    <location>
        <begin position="103"/>
        <end position="128"/>
    </location>
</feature>
<feature type="transmembrane region" description="Helical" evidence="8">
    <location>
        <begin position="184"/>
        <end position="204"/>
    </location>
</feature>
<keyword evidence="3" id="KW-0433">Leucine-rich repeat</keyword>
<dbReference type="OrthoDB" id="5981530at2759"/>
<dbReference type="GO" id="GO:0005886">
    <property type="term" value="C:plasma membrane"/>
    <property type="evidence" value="ECO:0007669"/>
    <property type="project" value="TreeGrafter"/>
</dbReference>
<dbReference type="PROSITE" id="PS00237">
    <property type="entry name" value="G_PROTEIN_RECEP_F1_1"/>
    <property type="match status" value="1"/>
</dbReference>
<dbReference type="EMBL" id="KK118332">
    <property type="protein sequence ID" value="KFM72739.1"/>
    <property type="molecule type" value="Genomic_DNA"/>
</dbReference>
<feature type="transmembrane region" description="Helical" evidence="8">
    <location>
        <begin position="149"/>
        <end position="172"/>
    </location>
</feature>
<feature type="domain" description="G-protein coupled receptors family 1 profile" evidence="9">
    <location>
        <begin position="1"/>
        <end position="201"/>
    </location>
</feature>
<dbReference type="GO" id="GO:0016500">
    <property type="term" value="F:protein-hormone receptor activity"/>
    <property type="evidence" value="ECO:0007669"/>
    <property type="project" value="InterPro"/>
</dbReference>
<keyword evidence="10" id="KW-0675">Receptor</keyword>
<evidence type="ECO:0000313" key="11">
    <source>
        <dbReference type="Proteomes" id="UP000054359"/>
    </source>
</evidence>
<dbReference type="OMA" id="TSGWEDQ"/>
<dbReference type="InterPro" id="IPR017452">
    <property type="entry name" value="GPCR_Rhodpsn_7TM"/>
</dbReference>
<proteinExistence type="inferred from homology"/>
<comment type="subcellular location">
    <subcellularLocation>
        <location evidence="1">Membrane</location>
    </subcellularLocation>
</comment>
<evidence type="ECO:0000256" key="7">
    <source>
        <dbReference type="ARBA" id="ARBA00023136"/>
    </source>
</evidence>
<evidence type="ECO:0000256" key="2">
    <source>
        <dbReference type="ARBA" id="ARBA00010663"/>
    </source>
</evidence>
<dbReference type="PANTHER" id="PTHR24372">
    <property type="entry name" value="GLYCOPROTEIN HORMONE RECEPTOR"/>
    <property type="match status" value="1"/>
</dbReference>
<dbReference type="Pfam" id="PF00001">
    <property type="entry name" value="7tm_1"/>
    <property type="match status" value="1"/>
</dbReference>
<evidence type="ECO:0000256" key="3">
    <source>
        <dbReference type="ARBA" id="ARBA00022614"/>
    </source>
</evidence>
<feature type="transmembrane region" description="Helical" evidence="8">
    <location>
        <begin position="20"/>
        <end position="40"/>
    </location>
</feature>
<gene>
    <name evidence="10" type="ORF">X975_19359</name>
</gene>
<dbReference type="PRINTS" id="PR00373">
    <property type="entry name" value="GLYCHORMONER"/>
</dbReference>
<dbReference type="Gene3D" id="1.20.1070.10">
    <property type="entry name" value="Rhodopsin 7-helix transmembrane proteins"/>
    <property type="match status" value="1"/>
</dbReference>
<dbReference type="STRING" id="407821.A0A087U5V0"/>
<protein>
    <submittedName>
        <fullName evidence="10">Lutropin-choriogonadotropic hormone receptor</fullName>
    </submittedName>
</protein>
<dbReference type="Proteomes" id="UP000054359">
    <property type="component" value="Unassembled WGS sequence"/>
</dbReference>
<accession>A0A087U5V0</accession>
<dbReference type="GO" id="GO:0009755">
    <property type="term" value="P:hormone-mediated signaling pathway"/>
    <property type="evidence" value="ECO:0007669"/>
    <property type="project" value="TreeGrafter"/>
</dbReference>
<keyword evidence="11" id="KW-1185">Reference proteome</keyword>
<feature type="non-terminal residue" evidence="10">
    <location>
        <position position="361"/>
    </location>
</feature>
<keyword evidence="7 8" id="KW-0472">Membrane</keyword>
<comment type="similarity">
    <text evidence="2">Belongs to the G-protein coupled receptor 1 family.</text>
</comment>
<evidence type="ECO:0000256" key="6">
    <source>
        <dbReference type="ARBA" id="ARBA00022989"/>
    </source>
</evidence>